<comment type="similarity">
    <text evidence="3">Belongs to the transpeptidase family.</text>
</comment>
<keyword evidence="13" id="KW-0808">Transferase</keyword>
<evidence type="ECO:0000256" key="4">
    <source>
        <dbReference type="ARBA" id="ARBA00022475"/>
    </source>
</evidence>
<dbReference type="GO" id="GO:0008658">
    <property type="term" value="F:penicillin binding"/>
    <property type="evidence" value="ECO:0007669"/>
    <property type="project" value="InterPro"/>
</dbReference>
<keyword evidence="6" id="KW-0133">Cell shape</keyword>
<dbReference type="InterPro" id="IPR050515">
    <property type="entry name" value="Beta-lactam/transpept"/>
</dbReference>
<dbReference type="InterPro" id="IPR036138">
    <property type="entry name" value="PBP_dimer_sf"/>
</dbReference>
<evidence type="ECO:0000313" key="14">
    <source>
        <dbReference type="Proteomes" id="UP000254664"/>
    </source>
</evidence>
<keyword evidence="14" id="KW-1185">Reference proteome</keyword>
<dbReference type="Gene3D" id="3.90.1310.10">
    <property type="entry name" value="Penicillin-binding protein 2a (Domain 2)"/>
    <property type="match status" value="2"/>
</dbReference>
<proteinExistence type="inferred from homology"/>
<dbReference type="GO" id="GO:0071972">
    <property type="term" value="F:peptidoglycan L,D-transpeptidase activity"/>
    <property type="evidence" value="ECO:0007669"/>
    <property type="project" value="TreeGrafter"/>
</dbReference>
<dbReference type="Pfam" id="PF00905">
    <property type="entry name" value="Transpeptidase"/>
    <property type="match status" value="2"/>
</dbReference>
<dbReference type="GO" id="GO:0016757">
    <property type="term" value="F:glycosyltransferase activity"/>
    <property type="evidence" value="ECO:0007669"/>
    <property type="project" value="UniProtKB-KW"/>
</dbReference>
<sequence>MKKMGDYMKSKKQMNRYTSLTMVMIIIFSGLLSRLAYLQIIKYEDNKEQANNQSVRLLSESAPRGHILSNDGTKLATSVQSYVLTFMETEESKKAFFQTMSSVFTMLDEKEEKLQDTFALKVEPFRLEFNTSDEETIRALEMRFKKDRGFDFNVQKRLYPNQKNELTIEQTKQIDNELLNVTPDEMFYDLVKDKDYEIYKLLGYTKEEEKVLLKEKSGKEITELIIQKYPIEIIRKYMVIKDAIKMQKFSGFKPITLATNIKKDSSFVFLQKLSQLPGVDVGVEPIRFYPYGEFASSVIGYVGSIDGGQKEKYEERGYDISTDLIGKSGIESAFEDRLKGSKGGNTVKVNNYGRKTDELFKLESVPGHNIQLSLDKNLQNVAEQALEDKMKFLRANMHREYGLNTANATRAAVIVQDVNNGKILAMVSNPGFNPNDMAIPGRMSPEIVKKYFAPNLEEFGNQYIKDRGLSMTLDQLFPLVDKKNPKDKRRNDPYDIYPKATYNYATMGAVPPGSTYKPFTAAAGLESGVIDVNTKILDQGIFNKHEDLKNYTGACEIYSERRGSHGNIDLQEALAVSCNYYFYEIGYRIYKEFGLDGLAEYSWKFGLGKDPKSKTKSTTGIEIAEDTRGQVYNYESFKNLVSSLSAEPLVEILESGRSSRGNVFKPLPIRKNDEDTKDVAESKAVIKTLVKEELLKDYKLAEVTSLMSKFKPEMTKAIKNYISKLPQEEKDQYKDTDIEAMVISITSFIYYDKRGELTTGAEVINASIGQGMNSFTPLQLNNAVATLVNGGTRYKTTLIDKITDSDGKILEETKPQVTEELNLKQSTVDAIKEGMRKVDETGTATSVFRDFPIITGGKTGTATYRANGEQEKVGRSAYGVYVGFAPFDKPEIAVTVIVYDGGHGYYGADVVKAVYEEYFRDRILAERPSYTFMYDYTLKESKSLLELDEEK</sequence>
<dbReference type="OrthoDB" id="9757901at2"/>
<evidence type="ECO:0000256" key="7">
    <source>
        <dbReference type="ARBA" id="ARBA00022984"/>
    </source>
</evidence>
<evidence type="ECO:0000256" key="2">
    <source>
        <dbReference type="ARBA" id="ARBA00004236"/>
    </source>
</evidence>
<dbReference type="GO" id="GO:0008360">
    <property type="term" value="P:regulation of cell shape"/>
    <property type="evidence" value="ECO:0007669"/>
    <property type="project" value="UniProtKB-KW"/>
</dbReference>
<evidence type="ECO:0000259" key="12">
    <source>
        <dbReference type="Pfam" id="PF03717"/>
    </source>
</evidence>
<protein>
    <submittedName>
        <fullName evidence="13">Penicillin-binding Protein dimerisation domain family</fullName>
        <ecNumber evidence="13">2.4.1.129</ecNumber>
    </submittedName>
</protein>
<evidence type="ECO:0000313" key="13">
    <source>
        <dbReference type="EMBL" id="SUY47766.1"/>
    </source>
</evidence>
<dbReference type="SUPFAM" id="SSF56519">
    <property type="entry name" value="Penicillin binding protein dimerisation domain"/>
    <property type="match status" value="1"/>
</dbReference>
<keyword evidence="10" id="KW-0961">Cell wall biogenesis/degradation</keyword>
<dbReference type="SUPFAM" id="SSF56601">
    <property type="entry name" value="beta-lactamase/transpeptidase-like"/>
    <property type="match status" value="1"/>
</dbReference>
<keyword evidence="5" id="KW-0812">Transmembrane</keyword>
<reference evidence="13 14" key="1">
    <citation type="submission" date="2018-06" db="EMBL/GenBank/DDBJ databases">
        <authorList>
            <consortium name="Pathogen Informatics"/>
            <person name="Doyle S."/>
        </authorList>
    </citation>
    <scope>NUCLEOTIDE SEQUENCE [LARGE SCALE GENOMIC DNA]</scope>
    <source>
        <strain evidence="13 14">NCTC9836</strain>
    </source>
</reference>
<accession>A0A381JBF0</accession>
<evidence type="ECO:0000256" key="6">
    <source>
        <dbReference type="ARBA" id="ARBA00022960"/>
    </source>
</evidence>
<dbReference type="Pfam" id="PF03717">
    <property type="entry name" value="PBP_dimer"/>
    <property type="match status" value="1"/>
</dbReference>
<name>A0A381JBF0_9CLOT</name>
<feature type="domain" description="Penicillin-binding protein transpeptidase" evidence="11">
    <location>
        <begin position="412"/>
        <end position="617"/>
    </location>
</feature>
<keyword evidence="8" id="KW-1133">Transmembrane helix</keyword>
<evidence type="ECO:0000256" key="3">
    <source>
        <dbReference type="ARBA" id="ARBA00007171"/>
    </source>
</evidence>
<keyword evidence="9" id="KW-0472">Membrane</keyword>
<dbReference type="Proteomes" id="UP000254664">
    <property type="component" value="Unassembled WGS sequence"/>
</dbReference>
<keyword evidence="13" id="KW-0328">Glycosyltransferase</keyword>
<evidence type="ECO:0000256" key="8">
    <source>
        <dbReference type="ARBA" id="ARBA00022989"/>
    </source>
</evidence>
<comment type="subcellular location">
    <subcellularLocation>
        <location evidence="2">Cell membrane</location>
    </subcellularLocation>
    <subcellularLocation>
        <location evidence="1">Membrane</location>
        <topology evidence="1">Single-pass membrane protein</topology>
    </subcellularLocation>
</comment>
<evidence type="ECO:0000256" key="9">
    <source>
        <dbReference type="ARBA" id="ARBA00023136"/>
    </source>
</evidence>
<evidence type="ECO:0000256" key="10">
    <source>
        <dbReference type="ARBA" id="ARBA00023316"/>
    </source>
</evidence>
<dbReference type="GO" id="GO:0009252">
    <property type="term" value="P:peptidoglycan biosynthetic process"/>
    <property type="evidence" value="ECO:0007669"/>
    <property type="project" value="UniProtKB-KW"/>
</dbReference>
<dbReference type="EMBL" id="UFWZ01000001">
    <property type="protein sequence ID" value="SUY47766.1"/>
    <property type="molecule type" value="Genomic_DNA"/>
</dbReference>
<keyword evidence="4" id="KW-1003">Cell membrane</keyword>
<evidence type="ECO:0000259" key="11">
    <source>
        <dbReference type="Pfam" id="PF00905"/>
    </source>
</evidence>
<evidence type="ECO:0000256" key="1">
    <source>
        <dbReference type="ARBA" id="ARBA00004167"/>
    </source>
</evidence>
<dbReference type="GO" id="GO:0071555">
    <property type="term" value="P:cell wall organization"/>
    <property type="evidence" value="ECO:0007669"/>
    <property type="project" value="UniProtKB-KW"/>
</dbReference>
<dbReference type="PANTHER" id="PTHR30627:SF2">
    <property type="entry name" value="PEPTIDOGLYCAN D,D-TRANSPEPTIDASE MRDA"/>
    <property type="match status" value="1"/>
</dbReference>
<evidence type="ECO:0000256" key="5">
    <source>
        <dbReference type="ARBA" id="ARBA00022692"/>
    </source>
</evidence>
<dbReference type="InterPro" id="IPR001460">
    <property type="entry name" value="PCN-bd_Tpept"/>
</dbReference>
<feature type="domain" description="Penicillin-binding protein dimerisation" evidence="12">
    <location>
        <begin position="61"/>
        <end position="358"/>
    </location>
</feature>
<dbReference type="GO" id="GO:0005886">
    <property type="term" value="C:plasma membrane"/>
    <property type="evidence" value="ECO:0007669"/>
    <property type="project" value="UniProtKB-SubCell"/>
</dbReference>
<gene>
    <name evidence="13" type="primary">ftsI</name>
    <name evidence="13" type="ORF">NCTC9836_02107</name>
</gene>
<feature type="domain" description="Penicillin-binding protein transpeptidase" evidence="11">
    <location>
        <begin position="766"/>
        <end position="917"/>
    </location>
</feature>
<keyword evidence="7" id="KW-0573">Peptidoglycan synthesis</keyword>
<dbReference type="AlphaFoldDB" id="A0A381JBF0"/>
<dbReference type="Gene3D" id="3.40.710.10">
    <property type="entry name" value="DD-peptidase/beta-lactamase superfamily"/>
    <property type="match status" value="1"/>
</dbReference>
<dbReference type="InterPro" id="IPR005311">
    <property type="entry name" value="PBP_dimer"/>
</dbReference>
<dbReference type="PANTHER" id="PTHR30627">
    <property type="entry name" value="PEPTIDOGLYCAN D,D-TRANSPEPTIDASE"/>
    <property type="match status" value="1"/>
</dbReference>
<dbReference type="InterPro" id="IPR012338">
    <property type="entry name" value="Beta-lactam/transpept-like"/>
</dbReference>
<organism evidence="13 14">
    <name type="scientific">Clostridium putrefaciens</name>
    <dbReference type="NCBI Taxonomy" id="99675"/>
    <lineage>
        <taxon>Bacteria</taxon>
        <taxon>Bacillati</taxon>
        <taxon>Bacillota</taxon>
        <taxon>Clostridia</taxon>
        <taxon>Eubacteriales</taxon>
        <taxon>Clostridiaceae</taxon>
        <taxon>Clostridium</taxon>
    </lineage>
</organism>
<dbReference type="EC" id="2.4.1.129" evidence="13"/>